<reference evidence="9" key="1">
    <citation type="submission" date="2022-11" db="EMBL/GenBank/DDBJ databases">
        <authorList>
            <person name="Petersen C."/>
        </authorList>
    </citation>
    <scope>NUCLEOTIDE SEQUENCE</scope>
    <source>
        <strain evidence="9">IBT 34128</strain>
    </source>
</reference>
<dbReference type="InterPro" id="IPR007220">
    <property type="entry name" value="ORC2"/>
</dbReference>
<dbReference type="PANTHER" id="PTHR14052">
    <property type="entry name" value="ORIGIN RECOGNITION COMPLEX SUBUNIT 2"/>
    <property type="match status" value="1"/>
</dbReference>
<organism evidence="9 10">
    <name type="scientific">Penicillium alfredii</name>
    <dbReference type="NCBI Taxonomy" id="1506179"/>
    <lineage>
        <taxon>Eukaryota</taxon>
        <taxon>Fungi</taxon>
        <taxon>Dikarya</taxon>
        <taxon>Ascomycota</taxon>
        <taxon>Pezizomycotina</taxon>
        <taxon>Eurotiomycetes</taxon>
        <taxon>Eurotiomycetidae</taxon>
        <taxon>Eurotiales</taxon>
        <taxon>Aspergillaceae</taxon>
        <taxon>Penicillium</taxon>
    </lineage>
</organism>
<evidence type="ECO:0000259" key="8">
    <source>
        <dbReference type="Pfam" id="PF24882"/>
    </source>
</evidence>
<feature type="compositionally biased region" description="Polar residues" evidence="6">
    <location>
        <begin position="55"/>
        <end position="71"/>
    </location>
</feature>
<keyword evidence="3 5" id="KW-0235">DNA replication</keyword>
<dbReference type="OrthoDB" id="346673at2759"/>
<dbReference type="AlphaFoldDB" id="A0A9W9FR92"/>
<gene>
    <name evidence="9" type="ORF">NUU61_002209</name>
</gene>
<dbReference type="GeneID" id="81391959"/>
<name>A0A9W9FR92_9EURO</name>
<dbReference type="Pfam" id="PF24882">
    <property type="entry name" value="WHD_ORC2"/>
    <property type="match status" value="1"/>
</dbReference>
<sequence length="565" mass="62316">MKRKLSDSGLENDQSLASTPKRQRKTLGQTNGARNGHASNPPVTNGDASYELPRGQSTPKKANGVTATSLKESGLKTPTHKSKARSLFATPTKPKSVAAATPTRAKNADRSAKKKSARVLFEQDEDGAWDGSERLAEEILQDDDAEAEKLGEPVTDSIEAGAEQPLAKDTKAPKRRAGRPKGARNKRSPTPEGELPAHERYFFQNRAGPVKTSNMTLNKVPLLTHEEYFEKLRQYVDPCRDEKEYLLALHHRSFPQWSFEFDEGFNICLFGYGSKRKLVQQFADWVYTYRGVSSTPPAIVIVNGYTPGISIRSIFATIATAVLGDELPAKLGSQPTEVLELLQSALKTRPAHEEPVTVLINSVDAPPLRRAANQALLARLAATPRVRLLMTADTPNFPLMWDISVRDQFNLVCHDSTTFSPFAVETDVVEEVHALLGRKGRRIGGKEGVGFVLKSLPENARNLYRLLLTELVSVMDDGHQSDEEAPADGTGGKSPDEVGIEFRLLYQKATEEFIASSEMMFRTLLKEFHDHQMITSRLDASGMEVLGVPLSRDEMEGVLEDLVLG</sequence>
<evidence type="ECO:0000313" key="9">
    <source>
        <dbReference type="EMBL" id="KAJ5104862.1"/>
    </source>
</evidence>
<evidence type="ECO:0000256" key="4">
    <source>
        <dbReference type="ARBA" id="ARBA00023242"/>
    </source>
</evidence>
<dbReference type="Pfam" id="PF04084">
    <property type="entry name" value="RecA-like_ORC2"/>
    <property type="match status" value="1"/>
</dbReference>
<dbReference type="PANTHER" id="PTHR14052:SF0">
    <property type="entry name" value="ORIGIN RECOGNITION COMPLEX SUBUNIT 2"/>
    <property type="match status" value="1"/>
</dbReference>
<evidence type="ECO:0000256" key="6">
    <source>
        <dbReference type="SAM" id="MobiDB-lite"/>
    </source>
</evidence>
<evidence type="ECO:0000256" key="3">
    <source>
        <dbReference type="ARBA" id="ARBA00022705"/>
    </source>
</evidence>
<dbReference type="Proteomes" id="UP001141434">
    <property type="component" value="Unassembled WGS sequence"/>
</dbReference>
<protein>
    <recommendedName>
        <fullName evidence="5">Origin recognition complex subunit 2</fullName>
    </recommendedName>
</protein>
<feature type="compositionally biased region" description="Polar residues" evidence="6">
    <location>
        <begin position="9"/>
        <end position="47"/>
    </location>
</feature>
<feature type="domain" description="Origin recognition complex subunit 2 RecA-like" evidence="7">
    <location>
        <begin position="242"/>
        <end position="415"/>
    </location>
</feature>
<dbReference type="InterPro" id="IPR056773">
    <property type="entry name" value="WHD_ORC2"/>
</dbReference>
<evidence type="ECO:0000256" key="1">
    <source>
        <dbReference type="ARBA" id="ARBA00004123"/>
    </source>
</evidence>
<feature type="region of interest" description="Disordered" evidence="6">
    <location>
        <begin position="155"/>
        <end position="197"/>
    </location>
</feature>
<comment type="function">
    <text evidence="5">Component of the origin recognition complex (ORC) that binds origins of replication. DNA-binding is ATP-dependent. ORC is required to assemble the pre-replication complex necessary to initiate DNA replication.</text>
</comment>
<dbReference type="InterPro" id="IPR056772">
    <property type="entry name" value="RecA-like_ORC2"/>
</dbReference>
<keyword evidence="10" id="KW-1185">Reference proteome</keyword>
<evidence type="ECO:0000256" key="5">
    <source>
        <dbReference type="RuleBase" id="RU368084"/>
    </source>
</evidence>
<dbReference type="RefSeq" id="XP_056513858.1">
    <property type="nucleotide sequence ID" value="XM_056652791.1"/>
</dbReference>
<comment type="similarity">
    <text evidence="2 5">Belongs to the ORC2 family.</text>
</comment>
<evidence type="ECO:0000313" key="10">
    <source>
        <dbReference type="Proteomes" id="UP001141434"/>
    </source>
</evidence>
<comment type="subcellular location">
    <subcellularLocation>
        <location evidence="1 5">Nucleus</location>
    </subcellularLocation>
</comment>
<keyword evidence="4 5" id="KW-0539">Nucleus</keyword>
<feature type="compositionally biased region" description="Basic residues" evidence="6">
    <location>
        <begin position="173"/>
        <end position="187"/>
    </location>
</feature>
<dbReference type="EMBL" id="JAPMSZ010000004">
    <property type="protein sequence ID" value="KAJ5104862.1"/>
    <property type="molecule type" value="Genomic_DNA"/>
</dbReference>
<feature type="region of interest" description="Disordered" evidence="6">
    <location>
        <begin position="1"/>
        <end position="136"/>
    </location>
</feature>
<evidence type="ECO:0000256" key="2">
    <source>
        <dbReference type="ARBA" id="ARBA00007421"/>
    </source>
</evidence>
<dbReference type="GO" id="GO:0003688">
    <property type="term" value="F:DNA replication origin binding"/>
    <property type="evidence" value="ECO:0007669"/>
    <property type="project" value="UniProtKB-UniRule"/>
</dbReference>
<comment type="subunit">
    <text evidence="5">Component of the origin recognition complex (ORC).</text>
</comment>
<comment type="caution">
    <text evidence="9">The sequence shown here is derived from an EMBL/GenBank/DDBJ whole genome shotgun (WGS) entry which is preliminary data.</text>
</comment>
<proteinExistence type="inferred from homology"/>
<evidence type="ECO:0000259" key="7">
    <source>
        <dbReference type="Pfam" id="PF04084"/>
    </source>
</evidence>
<dbReference type="GO" id="GO:0006260">
    <property type="term" value="P:DNA replication"/>
    <property type="evidence" value="ECO:0007669"/>
    <property type="project" value="UniProtKB-UniRule"/>
</dbReference>
<reference evidence="9" key="2">
    <citation type="journal article" date="2023" name="IMA Fungus">
        <title>Comparative genomic study of the Penicillium genus elucidates a diverse pangenome and 15 lateral gene transfer events.</title>
        <authorList>
            <person name="Petersen C."/>
            <person name="Sorensen T."/>
            <person name="Nielsen M.R."/>
            <person name="Sondergaard T.E."/>
            <person name="Sorensen J.L."/>
            <person name="Fitzpatrick D.A."/>
            <person name="Frisvad J.C."/>
            <person name="Nielsen K.L."/>
        </authorList>
    </citation>
    <scope>NUCLEOTIDE SEQUENCE</scope>
    <source>
        <strain evidence="9">IBT 34128</strain>
    </source>
</reference>
<dbReference type="GO" id="GO:0005664">
    <property type="term" value="C:nuclear origin of replication recognition complex"/>
    <property type="evidence" value="ECO:0007669"/>
    <property type="project" value="UniProtKB-UniRule"/>
</dbReference>
<feature type="domain" description="Origin recognition complex subunit 2 winged-helix" evidence="8">
    <location>
        <begin position="493"/>
        <end position="554"/>
    </location>
</feature>
<accession>A0A9W9FR92</accession>